<dbReference type="Proteomes" id="UP001150907">
    <property type="component" value="Unassembled WGS sequence"/>
</dbReference>
<dbReference type="Gene3D" id="3.20.20.70">
    <property type="entry name" value="Aldolase class I"/>
    <property type="match status" value="1"/>
</dbReference>
<comment type="caution">
    <text evidence="10">The sequence shown here is derived from an EMBL/GenBank/DDBJ whole genome shotgun (WGS) entry which is preliminary data.</text>
</comment>
<protein>
    <recommendedName>
        <fullName evidence="4">N-(5'-phosphoribosyl)anthranilate isomerase</fullName>
        <ecNumber evidence="3">5.3.1.24</ecNumber>
    </recommendedName>
</protein>
<evidence type="ECO:0000256" key="8">
    <source>
        <dbReference type="ARBA" id="ARBA00023235"/>
    </source>
</evidence>
<organism evidence="10 11">
    <name type="scientific">Coemansia thaxteri</name>
    <dbReference type="NCBI Taxonomy" id="2663907"/>
    <lineage>
        <taxon>Eukaryota</taxon>
        <taxon>Fungi</taxon>
        <taxon>Fungi incertae sedis</taxon>
        <taxon>Zoopagomycota</taxon>
        <taxon>Kickxellomycotina</taxon>
        <taxon>Kickxellomycetes</taxon>
        <taxon>Kickxellales</taxon>
        <taxon>Kickxellaceae</taxon>
        <taxon>Coemansia</taxon>
    </lineage>
</organism>
<proteinExistence type="inferred from homology"/>
<evidence type="ECO:0000313" key="10">
    <source>
        <dbReference type="EMBL" id="KAJ2006907.1"/>
    </source>
</evidence>
<keyword evidence="6" id="KW-0822">Tryptophan biosynthesis</keyword>
<evidence type="ECO:0000256" key="7">
    <source>
        <dbReference type="ARBA" id="ARBA00023141"/>
    </source>
</evidence>
<dbReference type="Pfam" id="PF00697">
    <property type="entry name" value="PRAI"/>
    <property type="match status" value="1"/>
</dbReference>
<dbReference type="PANTHER" id="PTHR42894">
    <property type="entry name" value="N-(5'-PHOSPHORIBOSYL)ANTHRANILATE ISOMERASE"/>
    <property type="match status" value="1"/>
</dbReference>
<dbReference type="InterPro" id="IPR001240">
    <property type="entry name" value="PRAI_dom"/>
</dbReference>
<dbReference type="GO" id="GO:0004640">
    <property type="term" value="F:phosphoribosylanthranilate isomerase activity"/>
    <property type="evidence" value="ECO:0007669"/>
    <property type="project" value="UniProtKB-EC"/>
</dbReference>
<reference evidence="10" key="1">
    <citation type="submission" date="2022-07" db="EMBL/GenBank/DDBJ databases">
        <title>Phylogenomic reconstructions and comparative analyses of Kickxellomycotina fungi.</title>
        <authorList>
            <person name="Reynolds N.K."/>
            <person name="Stajich J.E."/>
            <person name="Barry K."/>
            <person name="Grigoriev I.V."/>
            <person name="Crous P."/>
            <person name="Smith M.E."/>
        </authorList>
    </citation>
    <scope>NUCLEOTIDE SEQUENCE</scope>
    <source>
        <strain evidence="10">IMI 214461</strain>
    </source>
</reference>
<evidence type="ECO:0000256" key="4">
    <source>
        <dbReference type="ARBA" id="ARBA00022272"/>
    </source>
</evidence>
<evidence type="ECO:0000256" key="6">
    <source>
        <dbReference type="ARBA" id="ARBA00022822"/>
    </source>
</evidence>
<name>A0A9W8EH84_9FUNG</name>
<keyword evidence="5" id="KW-0028">Amino-acid biosynthesis</keyword>
<gene>
    <name evidence="10" type="primary">TRP3_2</name>
    <name evidence="10" type="ORF">H4R26_001093</name>
</gene>
<accession>A0A9W8EH84</accession>
<comment type="similarity">
    <text evidence="2">Belongs to the TrpF family.</text>
</comment>
<dbReference type="PANTHER" id="PTHR42894:SF1">
    <property type="entry name" value="N-(5'-PHOSPHORIBOSYL)ANTHRANILATE ISOMERASE"/>
    <property type="match status" value="1"/>
</dbReference>
<dbReference type="HAMAP" id="MF_00135">
    <property type="entry name" value="PRAI"/>
    <property type="match status" value="1"/>
</dbReference>
<dbReference type="InterPro" id="IPR013785">
    <property type="entry name" value="Aldolase_TIM"/>
</dbReference>
<dbReference type="EC" id="5.3.1.24" evidence="3"/>
<dbReference type="InterPro" id="IPR044643">
    <property type="entry name" value="TrpF_fam"/>
</dbReference>
<sequence length="272" mass="29371">MPNEKQCPSVVVKTCGVQTVEAAAAATEAGADVVGVIFAPSGRVIDVARAQEIARAIRVTQKGMGSNEMVEDHASDNSSEAPMLTSDLHERISRDSTTNEYFSKCYQHIFGQTRRRPLLAGVFQNQDVEYIISVARSVPLDLVQLHGSEPLDMARNIPVPVIKVFHVDDQFSLDSNSDMFQTFYHSIILLDTKVGGTDQQGGKGVSFDWSIARQVADKGVPFMMAGGLTAENVAQAVAVGQPWGVDVSSGIETNKTKDPTKIRAFVNNAKCG</sequence>
<dbReference type="AlphaFoldDB" id="A0A9W8EH84"/>
<keyword evidence="11" id="KW-1185">Reference proteome</keyword>
<evidence type="ECO:0000256" key="5">
    <source>
        <dbReference type="ARBA" id="ARBA00022605"/>
    </source>
</evidence>
<dbReference type="CDD" id="cd00405">
    <property type="entry name" value="PRAI"/>
    <property type="match status" value="1"/>
</dbReference>
<evidence type="ECO:0000259" key="9">
    <source>
        <dbReference type="Pfam" id="PF00697"/>
    </source>
</evidence>
<keyword evidence="8" id="KW-0413">Isomerase</keyword>
<keyword evidence="7" id="KW-0057">Aromatic amino acid biosynthesis</keyword>
<comment type="pathway">
    <text evidence="1">Amino-acid biosynthesis; L-tryptophan biosynthesis; L-tryptophan from chorismate: step 3/5.</text>
</comment>
<dbReference type="EMBL" id="JANBQF010000043">
    <property type="protein sequence ID" value="KAJ2006907.1"/>
    <property type="molecule type" value="Genomic_DNA"/>
</dbReference>
<dbReference type="OrthoDB" id="524799at2759"/>
<evidence type="ECO:0000313" key="11">
    <source>
        <dbReference type="Proteomes" id="UP001150907"/>
    </source>
</evidence>
<evidence type="ECO:0000256" key="2">
    <source>
        <dbReference type="ARBA" id="ARBA00007571"/>
    </source>
</evidence>
<evidence type="ECO:0000256" key="1">
    <source>
        <dbReference type="ARBA" id="ARBA00004664"/>
    </source>
</evidence>
<feature type="domain" description="N-(5'phosphoribosyl) anthranilate isomerase (PRAI)" evidence="9">
    <location>
        <begin position="89"/>
        <end position="268"/>
    </location>
</feature>
<dbReference type="InterPro" id="IPR011060">
    <property type="entry name" value="RibuloseP-bd_barrel"/>
</dbReference>
<dbReference type="GO" id="GO:0000162">
    <property type="term" value="P:L-tryptophan biosynthetic process"/>
    <property type="evidence" value="ECO:0007669"/>
    <property type="project" value="UniProtKB-KW"/>
</dbReference>
<evidence type="ECO:0000256" key="3">
    <source>
        <dbReference type="ARBA" id="ARBA00012572"/>
    </source>
</evidence>
<dbReference type="SUPFAM" id="SSF51366">
    <property type="entry name" value="Ribulose-phoshate binding barrel"/>
    <property type="match status" value="1"/>
</dbReference>